<name>D0A0X2_TRYB9</name>
<evidence type="ECO:0000313" key="2">
    <source>
        <dbReference type="EMBL" id="CBH16880.1"/>
    </source>
</evidence>
<evidence type="ECO:0000313" key="3">
    <source>
        <dbReference type="Proteomes" id="UP000002316"/>
    </source>
</evidence>
<keyword evidence="1" id="KW-0472">Membrane</keyword>
<dbReference type="AlphaFoldDB" id="D0A0X2"/>
<protein>
    <submittedName>
        <fullName evidence="2">Uncharacterized protein</fullName>
    </submittedName>
</protein>
<sequence>MCINIYVYVCVPLWRFYILRRVFIYICLYACILAPRIEIKKEEKQYAKEAADSVYVCIHSKQLYFAACEYMHICTLCACASFVYASLFYIVFSDLSVAGPPAKLKHITQRRKRKQP</sequence>
<proteinExistence type="predicted"/>
<evidence type="ECO:0000256" key="1">
    <source>
        <dbReference type="SAM" id="Phobius"/>
    </source>
</evidence>
<dbReference type="Proteomes" id="UP000002316">
    <property type="component" value="Chromosome 10"/>
</dbReference>
<gene>
    <name evidence="2" type="ORF">TbgDal_X19890</name>
</gene>
<dbReference type="GeneID" id="23865246"/>
<keyword evidence="1" id="KW-0812">Transmembrane</keyword>
<feature type="transmembrane region" description="Helical" evidence="1">
    <location>
        <begin position="70"/>
        <end position="92"/>
    </location>
</feature>
<keyword evidence="1" id="KW-1133">Transmembrane helix</keyword>
<organism evidence="2 3">
    <name type="scientific">Trypanosoma brucei gambiense (strain MHOM/CI/86/DAL972)</name>
    <dbReference type="NCBI Taxonomy" id="679716"/>
    <lineage>
        <taxon>Eukaryota</taxon>
        <taxon>Discoba</taxon>
        <taxon>Euglenozoa</taxon>
        <taxon>Kinetoplastea</taxon>
        <taxon>Metakinetoplastina</taxon>
        <taxon>Trypanosomatida</taxon>
        <taxon>Trypanosomatidae</taxon>
        <taxon>Trypanosoma</taxon>
    </lineage>
</organism>
<feature type="transmembrane region" description="Helical" evidence="1">
    <location>
        <begin position="22"/>
        <end position="39"/>
    </location>
</feature>
<dbReference type="RefSeq" id="XP_011779144.1">
    <property type="nucleotide sequence ID" value="XM_011780842.1"/>
</dbReference>
<reference evidence="3" key="1">
    <citation type="journal article" date="2010" name="PLoS Negl. Trop. Dis.">
        <title>The genome sequence of Trypanosoma brucei gambiense, causative agent of chronic human african trypanosomiasis.</title>
        <authorList>
            <person name="Jackson A.P."/>
            <person name="Sanders M."/>
            <person name="Berry A."/>
            <person name="McQuillan J."/>
            <person name="Aslett M.A."/>
            <person name="Quail M.A."/>
            <person name="Chukualim B."/>
            <person name="Capewell P."/>
            <person name="MacLeod A."/>
            <person name="Melville S.E."/>
            <person name="Gibson W."/>
            <person name="Barry J.D."/>
            <person name="Berriman M."/>
            <person name="Hertz-Fowler C."/>
        </authorList>
    </citation>
    <scope>NUCLEOTIDE SEQUENCE [LARGE SCALE GENOMIC DNA]</scope>
    <source>
        <strain evidence="3">MHOM/CI/86/DAL972</strain>
    </source>
</reference>
<accession>D0A0X2</accession>
<dbReference type="KEGG" id="tbg:TbgDal_X19890"/>
<dbReference type="EMBL" id="FN554973">
    <property type="protein sequence ID" value="CBH16880.1"/>
    <property type="molecule type" value="Genomic_DNA"/>
</dbReference>